<reference evidence="1" key="1">
    <citation type="journal article" date="2014" name="PLoS ONE">
        <title>Transcriptome-Based Identification of ABC Transporters in the Western Tarnished Plant Bug Lygus hesperus.</title>
        <authorList>
            <person name="Hull J.J."/>
            <person name="Chaney K."/>
            <person name="Geib S.M."/>
            <person name="Fabrick J.A."/>
            <person name="Brent C.S."/>
            <person name="Walsh D."/>
            <person name="Lavine L.C."/>
        </authorList>
    </citation>
    <scope>NUCLEOTIDE SEQUENCE</scope>
</reference>
<dbReference type="InterPro" id="IPR036691">
    <property type="entry name" value="Endo/exonu/phosph_ase_sf"/>
</dbReference>
<sequence>LQNVNFVKIGSIDLVELRSLQHVVHLLPVYLNCNNWTEDFNEMNNFLSEHSELEFVIAGDFNVRIGDKQDLEDVDRAVLGGFSPLRHSMDKTLNSRGARFLDTCADVGVVVLNGRS</sequence>
<dbReference type="GO" id="GO:0016779">
    <property type="term" value="F:nucleotidyltransferase activity"/>
    <property type="evidence" value="ECO:0007669"/>
    <property type="project" value="UniProtKB-KW"/>
</dbReference>
<protein>
    <submittedName>
        <fullName evidence="1">Sulfate adenylyltransferase</fullName>
    </submittedName>
</protein>
<accession>A0A0A9XQQ3</accession>
<organism evidence="1">
    <name type="scientific">Lygus hesperus</name>
    <name type="common">Western plant bug</name>
    <dbReference type="NCBI Taxonomy" id="30085"/>
    <lineage>
        <taxon>Eukaryota</taxon>
        <taxon>Metazoa</taxon>
        <taxon>Ecdysozoa</taxon>
        <taxon>Arthropoda</taxon>
        <taxon>Hexapoda</taxon>
        <taxon>Insecta</taxon>
        <taxon>Pterygota</taxon>
        <taxon>Neoptera</taxon>
        <taxon>Paraneoptera</taxon>
        <taxon>Hemiptera</taxon>
        <taxon>Heteroptera</taxon>
        <taxon>Panheteroptera</taxon>
        <taxon>Cimicomorpha</taxon>
        <taxon>Miridae</taxon>
        <taxon>Mirini</taxon>
        <taxon>Lygus</taxon>
    </lineage>
</organism>
<feature type="non-terminal residue" evidence="1">
    <location>
        <position position="116"/>
    </location>
</feature>
<dbReference type="Gene3D" id="3.60.10.10">
    <property type="entry name" value="Endonuclease/exonuclease/phosphatase"/>
    <property type="match status" value="1"/>
</dbReference>
<keyword evidence="1" id="KW-0548">Nucleotidyltransferase</keyword>
<name>A0A0A9XQQ3_LYGHE</name>
<reference evidence="1" key="2">
    <citation type="submission" date="2014-07" db="EMBL/GenBank/DDBJ databases">
        <authorList>
            <person name="Hull J."/>
        </authorList>
    </citation>
    <scope>NUCLEOTIDE SEQUENCE</scope>
</reference>
<dbReference type="SUPFAM" id="SSF56219">
    <property type="entry name" value="DNase I-like"/>
    <property type="match status" value="1"/>
</dbReference>
<evidence type="ECO:0000313" key="1">
    <source>
        <dbReference type="EMBL" id="JAG21143.1"/>
    </source>
</evidence>
<feature type="non-terminal residue" evidence="1">
    <location>
        <position position="1"/>
    </location>
</feature>
<dbReference type="AlphaFoldDB" id="A0A0A9XQQ3"/>
<keyword evidence="1" id="KW-0808">Transferase</keyword>
<gene>
    <name evidence="1" type="primary">sat_1</name>
    <name evidence="1" type="ORF">CM83_105411</name>
</gene>
<dbReference type="EMBL" id="GBHO01022461">
    <property type="protein sequence ID" value="JAG21143.1"/>
    <property type="molecule type" value="Transcribed_RNA"/>
</dbReference>
<proteinExistence type="predicted"/>